<accession>A0AAW0MYU0</accession>
<feature type="region of interest" description="Disordered" evidence="1">
    <location>
        <begin position="1"/>
        <end position="40"/>
    </location>
</feature>
<dbReference type="Proteomes" id="UP001460270">
    <property type="component" value="Unassembled WGS sequence"/>
</dbReference>
<evidence type="ECO:0000313" key="2">
    <source>
        <dbReference type="EMBL" id="KAK7888595.1"/>
    </source>
</evidence>
<dbReference type="Gene3D" id="1.10.10.750">
    <property type="entry name" value="Ypt/Rab-GAP domain of gyp1p, domain 1"/>
    <property type="match status" value="1"/>
</dbReference>
<comment type="caution">
    <text evidence="2">The sequence shown here is derived from an EMBL/GenBank/DDBJ whole genome shotgun (WGS) entry which is preliminary data.</text>
</comment>
<protein>
    <recommendedName>
        <fullName evidence="4">Rab-GAP TBC domain-containing protein</fullName>
    </recommendedName>
</protein>
<proteinExistence type="predicted"/>
<dbReference type="PANTHER" id="PTHR47219:SF7">
    <property type="entry name" value="RAB GTPASE-ACTIVATING PROTEIN 1-LIKE"/>
    <property type="match status" value="1"/>
</dbReference>
<dbReference type="EMBL" id="JBBPFD010000018">
    <property type="protein sequence ID" value="KAK7888595.1"/>
    <property type="molecule type" value="Genomic_DNA"/>
</dbReference>
<gene>
    <name evidence="2" type="ORF">WMY93_024155</name>
</gene>
<evidence type="ECO:0000313" key="3">
    <source>
        <dbReference type="Proteomes" id="UP001460270"/>
    </source>
</evidence>
<evidence type="ECO:0008006" key="4">
    <source>
        <dbReference type="Google" id="ProtNLM"/>
    </source>
</evidence>
<dbReference type="GO" id="GO:0005096">
    <property type="term" value="F:GTPase activator activity"/>
    <property type="evidence" value="ECO:0007669"/>
    <property type="project" value="TreeGrafter"/>
</dbReference>
<evidence type="ECO:0000256" key="1">
    <source>
        <dbReference type="SAM" id="MobiDB-lite"/>
    </source>
</evidence>
<name>A0AAW0MYU0_9GOBI</name>
<reference evidence="3" key="1">
    <citation type="submission" date="2024-04" db="EMBL/GenBank/DDBJ databases">
        <title>Salinicola lusitanus LLJ914,a marine bacterium isolated from the Okinawa Trough.</title>
        <authorList>
            <person name="Li J."/>
        </authorList>
    </citation>
    <scope>NUCLEOTIDE SEQUENCE [LARGE SCALE GENOMIC DNA]</scope>
</reference>
<dbReference type="InterPro" id="IPR035969">
    <property type="entry name" value="Rab-GAP_TBC_sf"/>
</dbReference>
<dbReference type="AlphaFoldDB" id="A0AAW0MYU0"/>
<keyword evidence="3" id="KW-1185">Reference proteome</keyword>
<sequence length="116" mass="12597">MCSSAGGELGTDNQNNQAADFKCEKQSDNEISSGTGDVSKDCPEKILESWGTILNRWQGNLSSRPKGLSPLVRSGIPEPLRAEVWQLLAGCHDNHDLLEHYRNLITKVGSAGTMTL</sequence>
<dbReference type="FunFam" id="1.10.10.750:FF:000004">
    <property type="entry name" value="Putative rab gtpase-activating protein 1"/>
    <property type="match status" value="1"/>
</dbReference>
<dbReference type="GO" id="GO:0031267">
    <property type="term" value="F:small GTPase binding"/>
    <property type="evidence" value="ECO:0007669"/>
    <property type="project" value="TreeGrafter"/>
</dbReference>
<organism evidence="2 3">
    <name type="scientific">Mugilogobius chulae</name>
    <name type="common">yellowstripe goby</name>
    <dbReference type="NCBI Taxonomy" id="88201"/>
    <lineage>
        <taxon>Eukaryota</taxon>
        <taxon>Metazoa</taxon>
        <taxon>Chordata</taxon>
        <taxon>Craniata</taxon>
        <taxon>Vertebrata</taxon>
        <taxon>Euteleostomi</taxon>
        <taxon>Actinopterygii</taxon>
        <taxon>Neopterygii</taxon>
        <taxon>Teleostei</taxon>
        <taxon>Neoteleostei</taxon>
        <taxon>Acanthomorphata</taxon>
        <taxon>Gobiaria</taxon>
        <taxon>Gobiiformes</taxon>
        <taxon>Gobioidei</taxon>
        <taxon>Gobiidae</taxon>
        <taxon>Gobionellinae</taxon>
        <taxon>Mugilogobius</taxon>
    </lineage>
</organism>
<dbReference type="InterPro" id="IPR050302">
    <property type="entry name" value="Rab_GAP_TBC_domain"/>
</dbReference>
<dbReference type="PANTHER" id="PTHR47219">
    <property type="entry name" value="RAB GTPASE-ACTIVATING PROTEIN 1-LIKE"/>
    <property type="match status" value="1"/>
</dbReference>
<dbReference type="SUPFAM" id="SSF47923">
    <property type="entry name" value="Ypt/Rab-GAP domain of gyp1p"/>
    <property type="match status" value="1"/>
</dbReference>